<feature type="binding site" evidence="4">
    <location>
        <position position="187"/>
    </location>
    <ligand>
        <name>substrate</name>
    </ligand>
</feature>
<reference evidence="6 7" key="1">
    <citation type="submission" date="2019-03" db="EMBL/GenBank/DDBJ databases">
        <title>Genomic Encyclopedia of Type Strains, Phase IV (KMG-IV): sequencing the most valuable type-strain genomes for metagenomic binning, comparative biology and taxonomic classification.</title>
        <authorList>
            <person name="Goeker M."/>
        </authorList>
    </citation>
    <scope>NUCLEOTIDE SEQUENCE [LARGE SCALE GENOMIC DNA]</scope>
    <source>
        <strain evidence="6 7">DSM 45707</strain>
    </source>
</reference>
<dbReference type="InterPro" id="IPR050287">
    <property type="entry name" value="MTA/SAH_deaminase"/>
</dbReference>
<dbReference type="RefSeq" id="WP_243648711.1">
    <property type="nucleotide sequence ID" value="NZ_SMAG01000005.1"/>
</dbReference>
<feature type="binding site" evidence="4">
    <location>
        <position position="66"/>
    </location>
    <ligand>
        <name>Zn(2+)</name>
        <dbReference type="ChEBI" id="CHEBI:29105"/>
    </ligand>
</feature>
<feature type="binding site" evidence="4">
    <location>
        <position position="68"/>
    </location>
    <ligand>
        <name>Zn(2+)</name>
        <dbReference type="ChEBI" id="CHEBI:29105"/>
    </ligand>
</feature>
<feature type="binding site" evidence="4">
    <location>
        <position position="302"/>
    </location>
    <ligand>
        <name>substrate</name>
    </ligand>
</feature>
<dbReference type="Proteomes" id="UP000294937">
    <property type="component" value="Unassembled WGS sequence"/>
</dbReference>
<dbReference type="InterPro" id="IPR032466">
    <property type="entry name" value="Metal_Hydrolase"/>
</dbReference>
<protein>
    <recommendedName>
        <fullName evidence="4">5-methylthioadenosine/S-adenosylhomocysteine deaminase</fullName>
        <shortName evidence="4">MTA/SAH deaminase</shortName>
        <ecNumber evidence="4">3.5.4.28</ecNumber>
        <ecNumber evidence="4">3.5.4.31</ecNumber>
    </recommendedName>
</protein>
<dbReference type="PANTHER" id="PTHR43794:SF11">
    <property type="entry name" value="AMIDOHYDROLASE-RELATED DOMAIN-CONTAINING PROTEIN"/>
    <property type="match status" value="1"/>
</dbReference>
<keyword evidence="7" id="KW-1185">Reference proteome</keyword>
<evidence type="ECO:0000313" key="7">
    <source>
        <dbReference type="Proteomes" id="UP000294937"/>
    </source>
</evidence>
<dbReference type="Gene3D" id="2.30.40.10">
    <property type="entry name" value="Urease, subunit C, domain 1"/>
    <property type="match status" value="1"/>
</dbReference>
<comment type="catalytic activity">
    <reaction evidence="4">
        <text>S-adenosyl-L-homocysteine + H2O + H(+) = S-inosyl-L-homocysteine + NH4(+)</text>
        <dbReference type="Rhea" id="RHEA:20716"/>
        <dbReference type="ChEBI" id="CHEBI:15377"/>
        <dbReference type="ChEBI" id="CHEBI:15378"/>
        <dbReference type="ChEBI" id="CHEBI:28938"/>
        <dbReference type="ChEBI" id="CHEBI:57856"/>
        <dbReference type="ChEBI" id="CHEBI:57985"/>
        <dbReference type="EC" id="3.5.4.28"/>
    </reaction>
</comment>
<keyword evidence="1 4" id="KW-0479">Metal-binding</keyword>
<accession>A0A4R3L3U4</accession>
<name>A0A4R3L3U4_9BACL</name>
<evidence type="ECO:0000256" key="3">
    <source>
        <dbReference type="ARBA" id="ARBA00022833"/>
    </source>
</evidence>
<feature type="binding site" evidence="4">
    <location>
        <position position="95"/>
    </location>
    <ligand>
        <name>substrate</name>
    </ligand>
</feature>
<dbReference type="FunFam" id="3.20.20.140:FF:000014">
    <property type="entry name" value="5-methylthioadenosine/S-adenosylhomocysteine deaminase"/>
    <property type="match status" value="1"/>
</dbReference>
<comment type="similarity">
    <text evidence="4">Belongs to the metallo-dependent hydrolases superfamily. MTA/SAH deaminase family.</text>
</comment>
<comment type="cofactor">
    <cofactor evidence="4">
        <name>Zn(2+)</name>
        <dbReference type="ChEBI" id="CHEBI:29105"/>
    </cofactor>
    <text evidence="4">Binds 1 zinc ion per subunit.</text>
</comment>
<dbReference type="EC" id="3.5.4.31" evidence="4"/>
<feature type="binding site" evidence="4">
    <location>
        <position position="147"/>
    </location>
    <ligand>
        <name>substrate</name>
    </ligand>
</feature>
<feature type="binding site" evidence="4">
    <location>
        <position position="217"/>
    </location>
    <ligand>
        <name>substrate</name>
    </ligand>
</feature>
<dbReference type="InterPro" id="IPR006680">
    <property type="entry name" value="Amidohydro-rel"/>
</dbReference>
<evidence type="ECO:0000256" key="4">
    <source>
        <dbReference type="HAMAP-Rule" id="MF_01281"/>
    </source>
</evidence>
<dbReference type="EMBL" id="SMAG01000005">
    <property type="protein sequence ID" value="TCS93942.1"/>
    <property type="molecule type" value="Genomic_DNA"/>
</dbReference>
<comment type="catalytic activity">
    <reaction evidence="4">
        <text>S-methyl-5'-thioadenosine + H2O + H(+) = S-methyl-5'-thioinosine + NH4(+)</text>
        <dbReference type="Rhea" id="RHEA:25025"/>
        <dbReference type="ChEBI" id="CHEBI:15377"/>
        <dbReference type="ChEBI" id="CHEBI:15378"/>
        <dbReference type="ChEBI" id="CHEBI:17509"/>
        <dbReference type="ChEBI" id="CHEBI:28938"/>
        <dbReference type="ChEBI" id="CHEBI:48595"/>
        <dbReference type="EC" id="3.5.4.31"/>
    </reaction>
</comment>
<dbReference type="GO" id="GO:0050270">
    <property type="term" value="F:S-adenosylhomocysteine deaminase activity"/>
    <property type="evidence" value="ECO:0007669"/>
    <property type="project" value="UniProtKB-UniRule"/>
</dbReference>
<dbReference type="EC" id="3.5.4.28" evidence="4"/>
<comment type="function">
    <text evidence="4">Catalyzes the deamination of 5-methylthioadenosine and S-adenosyl-L-homocysteine into 5-methylthioinosine and S-inosyl-L-homocysteine, respectively. Is also able to deaminate adenosine.</text>
</comment>
<keyword evidence="2 4" id="KW-0378">Hydrolase</keyword>
<evidence type="ECO:0000259" key="5">
    <source>
        <dbReference type="Pfam" id="PF01979"/>
    </source>
</evidence>
<gene>
    <name evidence="4" type="primary">mtaD</name>
    <name evidence="6" type="ORF">EDD58_105153</name>
</gene>
<dbReference type="SUPFAM" id="SSF51556">
    <property type="entry name" value="Metallo-dependent hydrolases"/>
    <property type="match status" value="1"/>
</dbReference>
<dbReference type="InterPro" id="IPR023512">
    <property type="entry name" value="Deaminase_MtaD/DadD"/>
</dbReference>
<feature type="domain" description="Amidohydrolase-related" evidence="5">
    <location>
        <begin position="58"/>
        <end position="404"/>
    </location>
</feature>
<comment type="caution">
    <text evidence="6">The sequence shown here is derived from an EMBL/GenBank/DDBJ whole genome shotgun (WGS) entry which is preliminary data.</text>
</comment>
<dbReference type="AlphaFoldDB" id="A0A4R3L3U4"/>
<dbReference type="SUPFAM" id="SSF51338">
    <property type="entry name" value="Composite domain of metallo-dependent hydrolases"/>
    <property type="match status" value="1"/>
</dbReference>
<evidence type="ECO:0000313" key="6">
    <source>
        <dbReference type="EMBL" id="TCS93942.1"/>
    </source>
</evidence>
<keyword evidence="3 4" id="KW-0862">Zinc</keyword>
<evidence type="ECO:0000256" key="2">
    <source>
        <dbReference type="ARBA" id="ARBA00022801"/>
    </source>
</evidence>
<organism evidence="6 7">
    <name type="scientific">Hazenella coriacea</name>
    <dbReference type="NCBI Taxonomy" id="1179467"/>
    <lineage>
        <taxon>Bacteria</taxon>
        <taxon>Bacillati</taxon>
        <taxon>Bacillota</taxon>
        <taxon>Bacilli</taxon>
        <taxon>Bacillales</taxon>
        <taxon>Thermoactinomycetaceae</taxon>
        <taxon>Hazenella</taxon>
    </lineage>
</organism>
<feature type="binding site" evidence="4">
    <location>
        <position position="302"/>
    </location>
    <ligand>
        <name>Zn(2+)</name>
        <dbReference type="ChEBI" id="CHEBI:29105"/>
    </ligand>
</feature>
<comment type="caution">
    <text evidence="4">Lacks conserved residue(s) required for the propagation of feature annotation.</text>
</comment>
<dbReference type="PANTHER" id="PTHR43794">
    <property type="entry name" value="AMINOHYDROLASE SSNA-RELATED"/>
    <property type="match status" value="1"/>
</dbReference>
<evidence type="ECO:0000256" key="1">
    <source>
        <dbReference type="ARBA" id="ARBA00022723"/>
    </source>
</evidence>
<dbReference type="Gene3D" id="3.20.20.140">
    <property type="entry name" value="Metal-dependent hydrolases"/>
    <property type="match status" value="1"/>
</dbReference>
<proteinExistence type="inferred from homology"/>
<dbReference type="Pfam" id="PF01979">
    <property type="entry name" value="Amidohydro_1"/>
    <property type="match status" value="1"/>
</dbReference>
<dbReference type="GO" id="GO:0090614">
    <property type="term" value="F:5'-methylthioadenosine deaminase activity"/>
    <property type="evidence" value="ECO:0007669"/>
    <property type="project" value="UniProtKB-UniRule"/>
</dbReference>
<dbReference type="CDD" id="cd01298">
    <property type="entry name" value="ATZ_TRZ_like"/>
    <property type="match status" value="1"/>
</dbReference>
<sequence length="433" mass="47698">MKRIFTNAVIIPMTEDMEMIQQGALGIEGDRIIYLGDLPDVEELDTYDEVINCEGKAILPGLINTHCHAAMTLLRGYADDLPLQRWLEEEMWPMEGRFTKVQVGAGTALSVVEMIRSGTTCFLDMYDHMDTVGEIVSQSGIRASLCRGVIGFGDDEIRKNKFQEATQFATEWNGAANGRITTMLAPHAPYTCSPEFISKFVEKAAELELPIHTHMSETAKEVEQNVQQYGLRPVEHLRRLGFFDIPSLVAHSVHVNDEEIDILAAHHVKIAHNPGSNLKLGSGIAPISSMLTRGIRPGLATDGAASNNNLDMLQEIQLAALIHKGFLQDPEAVPAPIALKMGTIYGAESLFLDHQIGSLEVSKKADFVTIDLTSAHMQPLHDVVSHIVYSAQSSDVQDMYVDGNPIMVDRQILTLDEEKIIAESQIAFQAIAQ</sequence>
<dbReference type="HAMAP" id="MF_01281">
    <property type="entry name" value="MTA_SAH_deamin"/>
    <property type="match status" value="1"/>
</dbReference>
<dbReference type="GO" id="GO:0046872">
    <property type="term" value="F:metal ion binding"/>
    <property type="evidence" value="ECO:0007669"/>
    <property type="project" value="UniProtKB-KW"/>
</dbReference>
<dbReference type="InterPro" id="IPR011059">
    <property type="entry name" value="Metal-dep_hydrolase_composite"/>
</dbReference>
<feature type="binding site" evidence="4">
    <location>
        <position position="214"/>
    </location>
    <ligand>
        <name>Zn(2+)</name>
        <dbReference type="ChEBI" id="CHEBI:29105"/>
    </ligand>
</feature>